<name>A0A926HVA7_9FIRM</name>
<reference evidence="2" key="1">
    <citation type="submission" date="2020-08" db="EMBL/GenBank/DDBJ databases">
        <title>Genome public.</title>
        <authorList>
            <person name="Liu C."/>
            <person name="Sun Q."/>
        </authorList>
    </citation>
    <scope>NUCLEOTIDE SEQUENCE</scope>
    <source>
        <strain evidence="2">BX7</strain>
    </source>
</reference>
<gene>
    <name evidence="2" type="ORF">H8695_06910</name>
</gene>
<dbReference type="RefSeq" id="WP_249300248.1">
    <property type="nucleotide sequence ID" value="NZ_JACRSP010000002.1"/>
</dbReference>
<sequence>MKKYAANPVGLGVFAGSVLILLLLEAVYLALGNFPAAALFLGLIVLYAAFHVSSLHTVHLSRKGISKHILGFQSAAYHWSEIREVGVLYPKVTKRLGKNRRAGQCFIYFSPRKMDSQTRLKACVNWPPKDIIAMTYTPERFRQSVSLWDGKFVFFNITTRELFGQDTALFDFDVQEIRY</sequence>
<comment type="caution">
    <text evidence="2">The sequence shown here is derived from an EMBL/GenBank/DDBJ whole genome shotgun (WGS) entry which is preliminary data.</text>
</comment>
<keyword evidence="1" id="KW-0812">Transmembrane</keyword>
<evidence type="ECO:0000256" key="1">
    <source>
        <dbReference type="SAM" id="Phobius"/>
    </source>
</evidence>
<evidence type="ECO:0000313" key="2">
    <source>
        <dbReference type="EMBL" id="MBC8536421.1"/>
    </source>
</evidence>
<accession>A0A926HVA7</accession>
<feature type="transmembrane region" description="Helical" evidence="1">
    <location>
        <begin position="37"/>
        <end position="58"/>
    </location>
</feature>
<dbReference type="Proteomes" id="UP000620366">
    <property type="component" value="Unassembled WGS sequence"/>
</dbReference>
<dbReference type="EMBL" id="JACRSP010000002">
    <property type="protein sequence ID" value="MBC8536421.1"/>
    <property type="molecule type" value="Genomic_DNA"/>
</dbReference>
<proteinExistence type="predicted"/>
<organism evidence="2 3">
    <name type="scientific">Feifania hominis</name>
    <dbReference type="NCBI Taxonomy" id="2763660"/>
    <lineage>
        <taxon>Bacteria</taxon>
        <taxon>Bacillati</taxon>
        <taxon>Bacillota</taxon>
        <taxon>Clostridia</taxon>
        <taxon>Eubacteriales</taxon>
        <taxon>Feifaniaceae</taxon>
        <taxon>Feifania</taxon>
    </lineage>
</organism>
<keyword evidence="1" id="KW-1133">Transmembrane helix</keyword>
<feature type="transmembrane region" description="Helical" evidence="1">
    <location>
        <begin position="12"/>
        <end position="31"/>
    </location>
</feature>
<keyword evidence="3" id="KW-1185">Reference proteome</keyword>
<dbReference type="AlphaFoldDB" id="A0A926HVA7"/>
<keyword evidence="1" id="KW-0472">Membrane</keyword>
<protein>
    <submittedName>
        <fullName evidence="2">Uncharacterized protein</fullName>
    </submittedName>
</protein>
<evidence type="ECO:0000313" key="3">
    <source>
        <dbReference type="Proteomes" id="UP000620366"/>
    </source>
</evidence>